<evidence type="ECO:0000313" key="2">
    <source>
        <dbReference type="Proteomes" id="UP001198242"/>
    </source>
</evidence>
<proteinExistence type="predicted"/>
<name>A0AAE3DZH7_9FIRM</name>
<gene>
    <name evidence="1" type="ORF">LKE05_08425</name>
</gene>
<evidence type="ECO:0000313" key="1">
    <source>
        <dbReference type="EMBL" id="MCC2210813.1"/>
    </source>
</evidence>
<dbReference type="RefSeq" id="WP_308456532.1">
    <property type="nucleotide sequence ID" value="NZ_JAJEQM010000010.1"/>
</dbReference>
<dbReference type="Proteomes" id="UP001198242">
    <property type="component" value="Unassembled WGS sequence"/>
</dbReference>
<comment type="caution">
    <text evidence="1">The sequence shown here is derived from an EMBL/GenBank/DDBJ whole genome shotgun (WGS) entry which is preliminary data.</text>
</comment>
<accession>A0AAE3DZH7</accession>
<dbReference type="AlphaFoldDB" id="A0AAE3DZH7"/>
<reference evidence="1 2" key="1">
    <citation type="submission" date="2021-10" db="EMBL/GenBank/DDBJ databases">
        <title>Anaerobic single-cell dispensing facilitates the cultivation of human gut bacteria.</title>
        <authorList>
            <person name="Afrizal A."/>
        </authorList>
    </citation>
    <scope>NUCLEOTIDE SEQUENCE [LARGE SCALE GENOMIC DNA]</scope>
    <source>
        <strain evidence="1 2">CLA-AA-H232</strain>
    </source>
</reference>
<dbReference type="EMBL" id="JAJEQM010000010">
    <property type="protein sequence ID" value="MCC2210813.1"/>
    <property type="molecule type" value="Genomic_DNA"/>
</dbReference>
<sequence length="55" mass="6611">MAHKKSEDEMYCDIKKQAVSVTDTACDKFKYDILKRHVRRMRKLKTNFNPEDFSL</sequence>
<protein>
    <submittedName>
        <fullName evidence="1">Uncharacterized protein</fullName>
    </submittedName>
</protein>
<organism evidence="1 2">
    <name type="scientific">Hominilimicola fabiformis</name>
    <dbReference type="NCBI Taxonomy" id="2885356"/>
    <lineage>
        <taxon>Bacteria</taxon>
        <taxon>Bacillati</taxon>
        <taxon>Bacillota</taxon>
        <taxon>Clostridia</taxon>
        <taxon>Eubacteriales</taxon>
        <taxon>Oscillospiraceae</taxon>
        <taxon>Hominilimicola</taxon>
    </lineage>
</organism>
<keyword evidence="2" id="KW-1185">Reference proteome</keyword>